<organism evidence="1 2">
    <name type="scientific">Halobacteriovorax marinus</name>
    <dbReference type="NCBI Taxonomy" id="97084"/>
    <lineage>
        <taxon>Bacteria</taxon>
        <taxon>Pseudomonadati</taxon>
        <taxon>Bdellovibrionota</taxon>
        <taxon>Bacteriovoracia</taxon>
        <taxon>Bacteriovoracales</taxon>
        <taxon>Halobacteriovoraceae</taxon>
        <taxon>Halobacteriovorax</taxon>
    </lineage>
</organism>
<dbReference type="Proteomes" id="UP000196531">
    <property type="component" value="Unassembled WGS sequence"/>
</dbReference>
<dbReference type="Gene3D" id="3.40.50.150">
    <property type="entry name" value="Vaccinia Virus protein VP39"/>
    <property type="match status" value="1"/>
</dbReference>
<dbReference type="AlphaFoldDB" id="A0A1Y5FBP8"/>
<dbReference type="PANTHER" id="PTHR37211">
    <property type="entry name" value="EXPRESSED PROTEIN"/>
    <property type="match status" value="1"/>
</dbReference>
<evidence type="ECO:0000313" key="1">
    <source>
        <dbReference type="EMBL" id="OUR99611.1"/>
    </source>
</evidence>
<reference evidence="2" key="1">
    <citation type="journal article" date="2017" name="Proc. Natl. Acad. Sci. U.S.A.">
        <title>Simulation of Deepwater Horizon oil plume reveals substrate specialization within a complex community of hydrocarbon-degraders.</title>
        <authorList>
            <person name="Hu P."/>
            <person name="Dubinsky E.A."/>
            <person name="Probst A.J."/>
            <person name="Wang J."/>
            <person name="Sieber C.M.K."/>
            <person name="Tom L.M."/>
            <person name="Gardinali P."/>
            <person name="Banfield J.F."/>
            <person name="Atlas R.M."/>
            <person name="Andersen G.L."/>
        </authorList>
    </citation>
    <scope>NUCLEOTIDE SEQUENCE [LARGE SCALE GENOMIC DNA]</scope>
</reference>
<accession>A0A1Y5FBP8</accession>
<sequence length="268" mass="31079">MKKTQPVDIHALYLASVQDPMSDIERISNIYSEIFQKQAKSFREDFSGTFALSCCWVQSDIERSAIAIDIDHETVEYGKKNYLANMNESEQGRLQAIEGNCIVETEAVDVIATFNFSYCLLHKRSELLDYFKKCHTSLNDNGMMIMDNFGGSDSEIPEVQERDIEHADHLGPFIFEFERKSFNPIDRLAHYGIHFKFPDGREVMNAYTYHFRMWSLTELKDLLEEAGFSKSHVYWEKCDKDGFGNGEFYQTLEEENSVNWNAYIVGVK</sequence>
<dbReference type="EMBL" id="MAAO01000002">
    <property type="protein sequence ID" value="OUR99611.1"/>
    <property type="molecule type" value="Genomic_DNA"/>
</dbReference>
<dbReference type="SUPFAM" id="SSF53335">
    <property type="entry name" value="S-adenosyl-L-methionine-dependent methyltransferases"/>
    <property type="match status" value="1"/>
</dbReference>
<protein>
    <recommendedName>
        <fullName evidence="3">Methyltransferase type 11 domain-containing protein</fullName>
    </recommendedName>
</protein>
<gene>
    <name evidence="1" type="ORF">A9Q84_00905</name>
</gene>
<proteinExistence type="predicted"/>
<dbReference type="Gene3D" id="2.20.25.110">
    <property type="entry name" value="S-adenosyl-L-methionine-dependent methyltransferases"/>
    <property type="match status" value="1"/>
</dbReference>
<name>A0A1Y5FBP8_9BACT</name>
<comment type="caution">
    <text evidence="1">The sequence shown here is derived from an EMBL/GenBank/DDBJ whole genome shotgun (WGS) entry which is preliminary data.</text>
</comment>
<evidence type="ECO:0000313" key="2">
    <source>
        <dbReference type="Proteomes" id="UP000196531"/>
    </source>
</evidence>
<evidence type="ECO:0008006" key="3">
    <source>
        <dbReference type="Google" id="ProtNLM"/>
    </source>
</evidence>
<dbReference type="PANTHER" id="PTHR37211:SF1">
    <property type="entry name" value="EXPRESSED PROTEIN"/>
    <property type="match status" value="1"/>
</dbReference>
<dbReference type="InterPro" id="IPR029063">
    <property type="entry name" value="SAM-dependent_MTases_sf"/>
</dbReference>